<gene>
    <name evidence="1" type="ORF">CLOSTASPAR_06441</name>
</gene>
<reference evidence="1 2" key="1">
    <citation type="submission" date="2009-01" db="EMBL/GenBank/DDBJ databases">
        <authorList>
            <person name="Fulton L."/>
            <person name="Clifton S."/>
            <person name="Fulton B."/>
            <person name="Xu J."/>
            <person name="Minx P."/>
            <person name="Pepin K.H."/>
            <person name="Johnson M."/>
            <person name="Bhonagiri V."/>
            <person name="Nash W.E."/>
            <person name="Mardis E.R."/>
            <person name="Wilson R.K."/>
        </authorList>
    </citation>
    <scope>NUCLEOTIDE SEQUENCE [LARGE SCALE GENOMIC DNA]</scope>
    <source>
        <strain evidence="1 2">DSM 15981</strain>
    </source>
</reference>
<organism evidence="1 2">
    <name type="scientific">[Clostridium] asparagiforme DSM 15981</name>
    <dbReference type="NCBI Taxonomy" id="518636"/>
    <lineage>
        <taxon>Bacteria</taxon>
        <taxon>Bacillati</taxon>
        <taxon>Bacillota</taxon>
        <taxon>Clostridia</taxon>
        <taxon>Lachnospirales</taxon>
        <taxon>Lachnospiraceae</taxon>
        <taxon>Enterocloster</taxon>
    </lineage>
</organism>
<evidence type="ECO:0000313" key="1">
    <source>
        <dbReference type="EMBL" id="EEG51501.1"/>
    </source>
</evidence>
<comment type="caution">
    <text evidence="1">The sequence shown here is derived from an EMBL/GenBank/DDBJ whole genome shotgun (WGS) entry which is preliminary data.</text>
</comment>
<protein>
    <submittedName>
        <fullName evidence="1">Uncharacterized protein</fullName>
    </submittedName>
</protein>
<dbReference type="HOGENOM" id="CLU_2971173_0_0_9"/>
<name>C0DAY6_9FIRM</name>
<reference evidence="1 2" key="2">
    <citation type="submission" date="2009-02" db="EMBL/GenBank/DDBJ databases">
        <title>Draft genome sequence of Clostridium asparagiforme (DSM 15981).</title>
        <authorList>
            <person name="Sudarsanam P."/>
            <person name="Ley R."/>
            <person name="Guruge J."/>
            <person name="Turnbaugh P.J."/>
            <person name="Mahowald M."/>
            <person name="Liep D."/>
            <person name="Gordon J."/>
        </authorList>
    </citation>
    <scope>NUCLEOTIDE SEQUENCE [LARGE SCALE GENOMIC DNA]</scope>
    <source>
        <strain evidence="1 2">DSM 15981</strain>
    </source>
</reference>
<proteinExistence type="predicted"/>
<sequence length="58" mass="6486">MSFWGSLPFYHKPVAFSSPILNFGACREKLRRPRAATALAEEQLHSITITLRITAGLL</sequence>
<dbReference type="EMBL" id="ACCJ01000542">
    <property type="protein sequence ID" value="EEG51501.1"/>
    <property type="molecule type" value="Genomic_DNA"/>
</dbReference>
<keyword evidence="2" id="KW-1185">Reference proteome</keyword>
<accession>C0DAY6</accession>
<dbReference type="Proteomes" id="UP000004756">
    <property type="component" value="Unassembled WGS sequence"/>
</dbReference>
<evidence type="ECO:0000313" key="2">
    <source>
        <dbReference type="Proteomes" id="UP000004756"/>
    </source>
</evidence>
<dbReference type="AlphaFoldDB" id="C0DAY6"/>